<evidence type="ECO:0000313" key="7">
    <source>
        <dbReference type="EMBL" id="CEO55154.1"/>
    </source>
</evidence>
<dbReference type="Pfam" id="PF05978">
    <property type="entry name" value="UNC-93"/>
    <property type="match status" value="1"/>
</dbReference>
<evidence type="ECO:0000256" key="4">
    <source>
        <dbReference type="ARBA" id="ARBA00023136"/>
    </source>
</evidence>
<dbReference type="InterPro" id="IPR010291">
    <property type="entry name" value="Ion_channel_UNC-93"/>
</dbReference>
<keyword evidence="4 6" id="KW-0472">Membrane</keyword>
<dbReference type="InterPro" id="IPR036259">
    <property type="entry name" value="MFS_trans_sf"/>
</dbReference>
<organism evidence="7">
    <name type="scientific">Bionectria ochroleuca</name>
    <name type="common">Gliocladium roseum</name>
    <dbReference type="NCBI Taxonomy" id="29856"/>
    <lineage>
        <taxon>Eukaryota</taxon>
        <taxon>Fungi</taxon>
        <taxon>Dikarya</taxon>
        <taxon>Ascomycota</taxon>
        <taxon>Pezizomycotina</taxon>
        <taxon>Sordariomycetes</taxon>
        <taxon>Hypocreomycetidae</taxon>
        <taxon>Hypocreales</taxon>
        <taxon>Bionectriaceae</taxon>
        <taxon>Clonostachys</taxon>
    </lineage>
</organism>
<keyword evidence="3 6" id="KW-1133">Transmembrane helix</keyword>
<dbReference type="PANTHER" id="PTHR23294">
    <property type="entry name" value="ET TRANSLATION PRODUCT-RELATED"/>
    <property type="match status" value="1"/>
</dbReference>
<feature type="transmembrane region" description="Helical" evidence="6">
    <location>
        <begin position="259"/>
        <end position="284"/>
    </location>
</feature>
<sequence length="489" mass="53771">MADVSNPSGAEPPAKSGGPIPTSDIEELSTASPKYHWFRGVFFQATVVGIAAFTAPGLWNAMNSVGAGGQQTPFLVMAGNAVLFSLMTITCLCGSIVSNRIGLKNTLILGTTGYVLYSAALYTNNRYGVEWFIYVGSAACGITAGLFWAAEGAIMLLYPEQHTRGKYLAYWLCYRNSGSILGGIINLAFNATGSRTGKLDWRTYIVFVVLQCLGPAAGFFLSPPEKVVRRNGTRIKLIKRISDLEELKALGRLVVRKELLLLTPLFIYINWCLPYIGSYLSLYFSVRSRALASLISSLAQITATLLMGTFLDWTRLSLNWRAKYAYSIMMALIGGCWIWGVIIQREYGNKPPGLDWDDSGFGRGWALYILWQMNWALTYNFGYWLIGFLAREAADTPRLTSYVRALESAGQCISSGISSTQTPVDISLLMSCQSRVLTLIVCLGINFALWGLAIVPAFLVVRKVGVDYNGAKDNNEEREEETENSTAKS</sequence>
<dbReference type="Gene3D" id="1.20.1250.20">
    <property type="entry name" value="MFS general substrate transporter like domains"/>
    <property type="match status" value="1"/>
</dbReference>
<feature type="transmembrane region" description="Helical" evidence="6">
    <location>
        <begin position="365"/>
        <end position="390"/>
    </location>
</feature>
<name>A0A0B7KDJ1_BIOOC</name>
<dbReference type="EMBL" id="CDPU01000049">
    <property type="protein sequence ID" value="CEO55154.1"/>
    <property type="molecule type" value="Genomic_DNA"/>
</dbReference>
<feature type="transmembrane region" description="Helical" evidence="6">
    <location>
        <begin position="106"/>
        <end position="125"/>
    </location>
</feature>
<reference evidence="7" key="1">
    <citation type="submission" date="2015-01" db="EMBL/GenBank/DDBJ databases">
        <authorList>
            <person name="Durling Mikael"/>
        </authorList>
    </citation>
    <scope>NUCLEOTIDE SEQUENCE</scope>
</reference>
<dbReference type="AlphaFoldDB" id="A0A0B7KDJ1"/>
<feature type="transmembrane region" description="Helical" evidence="6">
    <location>
        <begin position="168"/>
        <end position="189"/>
    </location>
</feature>
<gene>
    <name evidence="7" type="ORF">BN869_000011212_1</name>
</gene>
<feature type="transmembrane region" description="Helical" evidence="6">
    <location>
        <begin position="201"/>
        <end position="221"/>
    </location>
</feature>
<evidence type="ECO:0000256" key="1">
    <source>
        <dbReference type="ARBA" id="ARBA00004141"/>
    </source>
</evidence>
<dbReference type="InterPro" id="IPR051617">
    <property type="entry name" value="UNC-93-like_regulator"/>
</dbReference>
<evidence type="ECO:0000256" key="2">
    <source>
        <dbReference type="ARBA" id="ARBA00022692"/>
    </source>
</evidence>
<feature type="transmembrane region" description="Helical" evidence="6">
    <location>
        <begin position="74"/>
        <end position="94"/>
    </location>
</feature>
<accession>A0A0B7KDJ1</accession>
<feature type="transmembrane region" description="Helical" evidence="6">
    <location>
        <begin position="290"/>
        <end position="312"/>
    </location>
</feature>
<keyword evidence="2 6" id="KW-0812">Transmembrane</keyword>
<feature type="transmembrane region" description="Helical" evidence="6">
    <location>
        <begin position="436"/>
        <end position="459"/>
    </location>
</feature>
<dbReference type="SUPFAM" id="SSF103473">
    <property type="entry name" value="MFS general substrate transporter"/>
    <property type="match status" value="1"/>
</dbReference>
<dbReference type="GO" id="GO:0016020">
    <property type="term" value="C:membrane"/>
    <property type="evidence" value="ECO:0007669"/>
    <property type="project" value="UniProtKB-SubCell"/>
</dbReference>
<evidence type="ECO:0000256" key="5">
    <source>
        <dbReference type="SAM" id="MobiDB-lite"/>
    </source>
</evidence>
<feature type="transmembrane region" description="Helical" evidence="6">
    <location>
        <begin position="41"/>
        <end position="62"/>
    </location>
</feature>
<proteinExistence type="predicted"/>
<evidence type="ECO:0000256" key="3">
    <source>
        <dbReference type="ARBA" id="ARBA00022989"/>
    </source>
</evidence>
<feature type="transmembrane region" description="Helical" evidence="6">
    <location>
        <begin position="324"/>
        <end position="345"/>
    </location>
</feature>
<evidence type="ECO:0000256" key="6">
    <source>
        <dbReference type="SAM" id="Phobius"/>
    </source>
</evidence>
<evidence type="ECO:0008006" key="8">
    <source>
        <dbReference type="Google" id="ProtNLM"/>
    </source>
</evidence>
<comment type="subcellular location">
    <subcellularLocation>
        <location evidence="1">Membrane</location>
        <topology evidence="1">Multi-pass membrane protein</topology>
    </subcellularLocation>
</comment>
<feature type="transmembrane region" description="Helical" evidence="6">
    <location>
        <begin position="131"/>
        <end position="156"/>
    </location>
</feature>
<dbReference type="PANTHER" id="PTHR23294:SF19">
    <property type="entry name" value="DUF895 DOMAIN MEMBRANE PROTEIN-RELATED"/>
    <property type="match status" value="1"/>
</dbReference>
<protein>
    <recommendedName>
        <fullName evidence="8">Major facilitator superfamily (MFS) profile domain-containing protein</fullName>
    </recommendedName>
</protein>
<feature type="region of interest" description="Disordered" evidence="5">
    <location>
        <begin position="1"/>
        <end position="23"/>
    </location>
</feature>